<keyword evidence="3" id="KW-1185">Reference proteome</keyword>
<evidence type="ECO:0000313" key="2">
    <source>
        <dbReference type="EMBL" id="KAF0736227.1"/>
    </source>
</evidence>
<evidence type="ECO:0000313" key="3">
    <source>
        <dbReference type="Proteomes" id="UP000481153"/>
    </source>
</evidence>
<feature type="domain" description="Tc1-like transposase DDE" evidence="1">
    <location>
        <begin position="2"/>
        <end position="108"/>
    </location>
</feature>
<dbReference type="Gene3D" id="3.30.420.10">
    <property type="entry name" value="Ribonuclease H-like superfamily/Ribonuclease H"/>
    <property type="match status" value="1"/>
</dbReference>
<protein>
    <recommendedName>
        <fullName evidence="1">Tc1-like transposase DDE domain-containing protein</fullName>
    </recommendedName>
</protein>
<dbReference type="Proteomes" id="UP000481153">
    <property type="component" value="Unassembled WGS sequence"/>
</dbReference>
<sequence>MVWGAINFNGVGALRFCDGKMKSEDYKCLLDDELGDNAAKFGLPLDFVFQLDKAPIHKTALVSKFLDENMIETLDHPPQGPDLNPIKHVWEFISRRLRELHATSVESLKARIMTIWDQIPQDYIQKLILSMPKRMEDVILAKGGSTKY</sequence>
<dbReference type="EMBL" id="VJMJ01000089">
    <property type="protein sequence ID" value="KAF0736227.1"/>
    <property type="molecule type" value="Genomic_DNA"/>
</dbReference>
<dbReference type="AlphaFoldDB" id="A0A6G0X8B7"/>
<proteinExistence type="predicted"/>
<dbReference type="InterPro" id="IPR036397">
    <property type="entry name" value="RNaseH_sf"/>
</dbReference>
<dbReference type="VEuPathDB" id="FungiDB:AeMF1_002525"/>
<comment type="caution">
    <text evidence="2">The sequence shown here is derived from an EMBL/GenBank/DDBJ whole genome shotgun (WGS) entry which is preliminary data.</text>
</comment>
<evidence type="ECO:0000259" key="1">
    <source>
        <dbReference type="Pfam" id="PF13358"/>
    </source>
</evidence>
<dbReference type="Pfam" id="PF13358">
    <property type="entry name" value="DDE_3"/>
    <property type="match status" value="1"/>
</dbReference>
<dbReference type="InterPro" id="IPR038717">
    <property type="entry name" value="Tc1-like_DDE_dom"/>
</dbReference>
<gene>
    <name evidence="2" type="ORF">Ae201684_007249</name>
</gene>
<name>A0A6G0X8B7_9STRA</name>
<accession>A0A6G0X8B7</accession>
<organism evidence="2 3">
    <name type="scientific">Aphanomyces euteiches</name>
    <dbReference type="NCBI Taxonomy" id="100861"/>
    <lineage>
        <taxon>Eukaryota</taxon>
        <taxon>Sar</taxon>
        <taxon>Stramenopiles</taxon>
        <taxon>Oomycota</taxon>
        <taxon>Saprolegniomycetes</taxon>
        <taxon>Saprolegniales</taxon>
        <taxon>Verrucalvaceae</taxon>
        <taxon>Aphanomyces</taxon>
    </lineage>
</organism>
<reference evidence="2 3" key="1">
    <citation type="submission" date="2019-07" db="EMBL/GenBank/DDBJ databases">
        <title>Genomics analysis of Aphanomyces spp. identifies a new class of oomycete effector associated with host adaptation.</title>
        <authorList>
            <person name="Gaulin E."/>
        </authorList>
    </citation>
    <scope>NUCLEOTIDE SEQUENCE [LARGE SCALE GENOMIC DNA]</scope>
    <source>
        <strain evidence="2 3">ATCC 201684</strain>
    </source>
</reference>
<dbReference type="GO" id="GO:0003676">
    <property type="term" value="F:nucleic acid binding"/>
    <property type="evidence" value="ECO:0007669"/>
    <property type="project" value="InterPro"/>
</dbReference>